<evidence type="ECO:0000313" key="2">
    <source>
        <dbReference type="Proteomes" id="UP001322277"/>
    </source>
</evidence>
<dbReference type="KEGG" id="cdet:87944569"/>
<evidence type="ECO:0000313" key="1">
    <source>
        <dbReference type="EMBL" id="WQF83052.1"/>
    </source>
</evidence>
<organism evidence="1 2">
    <name type="scientific">Colletotrichum destructivum</name>
    <dbReference type="NCBI Taxonomy" id="34406"/>
    <lineage>
        <taxon>Eukaryota</taxon>
        <taxon>Fungi</taxon>
        <taxon>Dikarya</taxon>
        <taxon>Ascomycota</taxon>
        <taxon>Pezizomycotina</taxon>
        <taxon>Sordariomycetes</taxon>
        <taxon>Hypocreomycetidae</taxon>
        <taxon>Glomerellales</taxon>
        <taxon>Glomerellaceae</taxon>
        <taxon>Colletotrichum</taxon>
        <taxon>Colletotrichum destructivum species complex</taxon>
    </lineage>
</organism>
<gene>
    <name evidence="1" type="ORF">CDEST_08066</name>
</gene>
<accession>A0AAX4II10</accession>
<dbReference type="EMBL" id="CP137309">
    <property type="protein sequence ID" value="WQF83052.1"/>
    <property type="molecule type" value="Genomic_DNA"/>
</dbReference>
<reference evidence="2" key="1">
    <citation type="journal article" date="2023" name="bioRxiv">
        <title>Complete genome of the Medicago anthracnose fungus, Colletotrichum destructivum, reveals a mini-chromosome-like region within a core chromosome.</title>
        <authorList>
            <person name="Lapalu N."/>
            <person name="Simon A."/>
            <person name="Lu A."/>
            <person name="Plaumann P.-L."/>
            <person name="Amselem J."/>
            <person name="Pigne S."/>
            <person name="Auger A."/>
            <person name="Koch C."/>
            <person name="Dallery J.-F."/>
            <person name="O'Connell R.J."/>
        </authorList>
    </citation>
    <scope>NUCLEOTIDE SEQUENCE [LARGE SCALE GENOMIC DNA]</scope>
    <source>
        <strain evidence="2">CBS 520.97</strain>
    </source>
</reference>
<proteinExistence type="predicted"/>
<name>A0AAX4II10_9PEZI</name>
<dbReference type="Proteomes" id="UP001322277">
    <property type="component" value="Chromosome 5"/>
</dbReference>
<dbReference type="RefSeq" id="XP_062780276.1">
    <property type="nucleotide sequence ID" value="XM_062924225.1"/>
</dbReference>
<dbReference type="AlphaFoldDB" id="A0AAX4II10"/>
<protein>
    <submittedName>
        <fullName evidence="1">Uncharacterized protein</fullName>
    </submittedName>
</protein>
<sequence>MPFRVTNKSSASNSQPLGLIKNVTAPGSHSPLHQAYNLVIKTSEPVREFFHRFAD</sequence>
<dbReference type="GeneID" id="87944569"/>
<keyword evidence="2" id="KW-1185">Reference proteome</keyword>